<evidence type="ECO:0000313" key="1">
    <source>
        <dbReference type="EMBL" id="GGA69816.1"/>
    </source>
</evidence>
<reference evidence="2" key="1">
    <citation type="journal article" date="2019" name="Int. J. Syst. Evol. Microbiol.">
        <title>The Global Catalogue of Microorganisms (GCM) 10K type strain sequencing project: providing services to taxonomists for standard genome sequencing and annotation.</title>
        <authorList>
            <consortium name="The Broad Institute Genomics Platform"/>
            <consortium name="The Broad Institute Genome Sequencing Center for Infectious Disease"/>
            <person name="Wu L."/>
            <person name="Ma J."/>
        </authorList>
    </citation>
    <scope>NUCLEOTIDE SEQUENCE [LARGE SCALE GENOMIC DNA]</scope>
    <source>
        <strain evidence="2">CGMCC 1.12811</strain>
    </source>
</reference>
<evidence type="ECO:0000313" key="2">
    <source>
        <dbReference type="Proteomes" id="UP000658793"/>
    </source>
</evidence>
<dbReference type="RefSeq" id="WP_188492695.1">
    <property type="nucleotide sequence ID" value="NZ_BMGA01000001.1"/>
</dbReference>
<protein>
    <recommendedName>
        <fullName evidence="3">Phage abortive infection protein</fullName>
    </recommendedName>
</protein>
<name>A0ABQ1HCV4_9FLAO</name>
<comment type="caution">
    <text evidence="1">The sequence shown here is derived from an EMBL/GenBank/DDBJ whole genome shotgun (WGS) entry which is preliminary data.</text>
</comment>
<dbReference type="Proteomes" id="UP000658793">
    <property type="component" value="Unassembled WGS sequence"/>
</dbReference>
<evidence type="ECO:0008006" key="3">
    <source>
        <dbReference type="Google" id="ProtNLM"/>
    </source>
</evidence>
<dbReference type="EMBL" id="BMGA01000001">
    <property type="protein sequence ID" value="GGA69816.1"/>
    <property type="molecule type" value="Genomic_DNA"/>
</dbReference>
<gene>
    <name evidence="1" type="ORF">GCM10008015_08220</name>
</gene>
<accession>A0ABQ1HCV4</accession>
<keyword evidence="2" id="KW-1185">Reference proteome</keyword>
<organism evidence="1 2">
    <name type="scientific">Flavobacterium palustre</name>
    <dbReference type="NCBI Taxonomy" id="1476463"/>
    <lineage>
        <taxon>Bacteria</taxon>
        <taxon>Pseudomonadati</taxon>
        <taxon>Bacteroidota</taxon>
        <taxon>Flavobacteriia</taxon>
        <taxon>Flavobacteriales</taxon>
        <taxon>Flavobacteriaceae</taxon>
        <taxon>Flavobacterium</taxon>
    </lineage>
</organism>
<sequence>MDEMITFFGGIAFYFLLDLLKSYYKKKIENEANIEDLPELTKVTEIVQQHFRKELSTINAQLSILSKQSSIIDEKSIQVLNQFFERCLEIRDLHSQSFGDFIGKDLAQVMTEYQLLVETAHRKLYSDYHNLVLFHIKNTDIIENANDIVSSSHLVRQTFKKHFGFIKISLLNEAGYSPNLAYKEAVENSDKVTKEYYADQKSNYDLFNKNFNSLLKSMSKYFSEYGLKFRHEELER</sequence>
<proteinExistence type="predicted"/>